<dbReference type="InterPro" id="IPR002043">
    <property type="entry name" value="UDG_fam1"/>
</dbReference>
<comment type="caution">
    <text evidence="12">The sequence shown here is derived from an EMBL/GenBank/DDBJ whole genome shotgun (WGS) entry which is preliminary data.</text>
</comment>
<dbReference type="InterPro" id="IPR018085">
    <property type="entry name" value="Ura-DNA_Glyclase_AS"/>
</dbReference>
<dbReference type="SMART" id="SM00987">
    <property type="entry name" value="UreE_C"/>
    <property type="match status" value="1"/>
</dbReference>
<dbReference type="SMART" id="SM00986">
    <property type="entry name" value="UDG"/>
    <property type="match status" value="1"/>
</dbReference>
<evidence type="ECO:0000256" key="5">
    <source>
        <dbReference type="ARBA" id="ARBA00023204"/>
    </source>
</evidence>
<dbReference type="GO" id="GO:0004844">
    <property type="term" value="F:uracil DNA N-glycosylase activity"/>
    <property type="evidence" value="ECO:0007669"/>
    <property type="project" value="UniProtKB-UniRule"/>
</dbReference>
<organism evidence="12 13">
    <name type="scientific">Tieghemiomyces parasiticus</name>
    <dbReference type="NCBI Taxonomy" id="78921"/>
    <lineage>
        <taxon>Eukaryota</taxon>
        <taxon>Fungi</taxon>
        <taxon>Fungi incertae sedis</taxon>
        <taxon>Zoopagomycota</taxon>
        <taxon>Kickxellomycotina</taxon>
        <taxon>Dimargaritomycetes</taxon>
        <taxon>Dimargaritales</taxon>
        <taxon>Dimargaritaceae</taxon>
        <taxon>Tieghemiomyces</taxon>
    </lineage>
</organism>
<protein>
    <recommendedName>
        <fullName evidence="7 9">Uracil-DNA glycosylase</fullName>
        <shortName evidence="7">UDG</shortName>
        <ecNumber evidence="7 9">3.2.2.27</ecNumber>
    </recommendedName>
</protein>
<dbReference type="PROSITE" id="PS00130">
    <property type="entry name" value="U_DNA_GLYCOSYLASE"/>
    <property type="match status" value="1"/>
</dbReference>
<dbReference type="GO" id="GO:0097510">
    <property type="term" value="P:base-excision repair, AP site formation via deaminated base removal"/>
    <property type="evidence" value="ECO:0007669"/>
    <property type="project" value="TreeGrafter"/>
</dbReference>
<comment type="function">
    <text evidence="7 9">Excises uracil residues from the DNA which can arise as a result of misincorporation of dUMP residues by DNA polymerase or due to deamination of cytosine.</text>
</comment>
<dbReference type="GO" id="GO:0005634">
    <property type="term" value="C:nucleus"/>
    <property type="evidence" value="ECO:0007669"/>
    <property type="project" value="UniProtKB-SubCell"/>
</dbReference>
<dbReference type="NCBIfam" id="NF003591">
    <property type="entry name" value="PRK05254.1-4"/>
    <property type="match status" value="1"/>
</dbReference>
<keyword evidence="12" id="KW-0326">Glycosidase</keyword>
<evidence type="ECO:0000259" key="11">
    <source>
        <dbReference type="SMART" id="SM00986"/>
    </source>
</evidence>
<dbReference type="FunFam" id="3.40.470.10:FF:000007">
    <property type="entry name" value="Uracil-DNA glycosylase"/>
    <property type="match status" value="1"/>
</dbReference>
<keyword evidence="6 7" id="KW-0539">Nucleus</keyword>
<dbReference type="AlphaFoldDB" id="A0A9W8AJI2"/>
<evidence type="ECO:0000256" key="3">
    <source>
        <dbReference type="ARBA" id="ARBA00022801"/>
    </source>
</evidence>
<dbReference type="CDD" id="cd10027">
    <property type="entry name" value="UDG-F1-like"/>
    <property type="match status" value="1"/>
</dbReference>
<comment type="similarity">
    <text evidence="1 7 9">Belongs to the uracil-DNA glycosylase (UDG) superfamily. UNG family.</text>
</comment>
<feature type="active site" description="Proton acceptor" evidence="7 8">
    <location>
        <position position="200"/>
    </location>
</feature>
<dbReference type="EC" id="3.2.2.27" evidence="7 9"/>
<dbReference type="EMBL" id="JANBPT010000003">
    <property type="protein sequence ID" value="KAJ1930645.1"/>
    <property type="molecule type" value="Genomic_DNA"/>
</dbReference>
<reference evidence="12" key="1">
    <citation type="submission" date="2022-07" db="EMBL/GenBank/DDBJ databases">
        <title>Phylogenomic reconstructions and comparative analyses of Kickxellomycotina fungi.</title>
        <authorList>
            <person name="Reynolds N.K."/>
            <person name="Stajich J.E."/>
            <person name="Barry K."/>
            <person name="Grigoriev I.V."/>
            <person name="Crous P."/>
            <person name="Smith M.E."/>
        </authorList>
    </citation>
    <scope>NUCLEOTIDE SEQUENCE</scope>
    <source>
        <strain evidence="12">RSA 861</strain>
    </source>
</reference>
<keyword evidence="4 7" id="KW-0496">Mitochondrion</keyword>
<sequence length="362" mass="40130">MPLSSTSPGTKKRGRTLNDFFPSLGSGASPSKKRDRSLNAASESAAGSTPPGKKTKVASEEGSPMSNLAAANTPEAMQDKASKTDSAAELATVVAAPPDTKVVMVTKYRNDQADAPVPALDQINDPATRELLRLEYETLDPSWLRVLAKEITKPYFLKLKRFLQEEKAKGQEVFPPPEDIYSWSRYTPAPEVRVVILGQDPYHNNNQAHGLCFSVRKGIRTPPSLVNMYTALERDYPDFKRPNHGYLAAWAAQGVLMLNAALTVRAHNANSHSKMGWEEFTDAVIQYVNEKRSQVVFLLWGSYAQKKGSGIDKKKHLVLKSVHPSPLSAHRGFFDCHHFKQTNDYLRSHGKPTIDWGKISES</sequence>
<dbReference type="SUPFAM" id="SSF52141">
    <property type="entry name" value="Uracil-DNA glycosylase-like"/>
    <property type="match status" value="1"/>
</dbReference>
<comment type="catalytic activity">
    <reaction evidence="7 9">
        <text>Hydrolyzes single-stranded DNA or mismatched double-stranded DNA and polynucleotides, releasing free uracil.</text>
        <dbReference type="EC" id="3.2.2.27"/>
    </reaction>
</comment>
<dbReference type="InterPro" id="IPR005122">
    <property type="entry name" value="Uracil-DNA_glycosylase-like"/>
</dbReference>
<dbReference type="Gene3D" id="3.40.470.10">
    <property type="entry name" value="Uracil-DNA glycosylase-like domain"/>
    <property type="match status" value="1"/>
</dbReference>
<accession>A0A9W8AJI2</accession>
<keyword evidence="2 7" id="KW-0227">DNA damage</keyword>
<evidence type="ECO:0000256" key="4">
    <source>
        <dbReference type="ARBA" id="ARBA00023128"/>
    </source>
</evidence>
<dbReference type="NCBIfam" id="NF003589">
    <property type="entry name" value="PRK05254.1-2"/>
    <property type="match status" value="1"/>
</dbReference>
<dbReference type="PANTHER" id="PTHR11264:SF0">
    <property type="entry name" value="URACIL-DNA GLYCOSYLASE"/>
    <property type="match status" value="1"/>
</dbReference>
<evidence type="ECO:0000256" key="8">
    <source>
        <dbReference type="PROSITE-ProRule" id="PRU10072"/>
    </source>
</evidence>
<evidence type="ECO:0000256" key="10">
    <source>
        <dbReference type="SAM" id="MobiDB-lite"/>
    </source>
</evidence>
<evidence type="ECO:0000313" key="12">
    <source>
        <dbReference type="EMBL" id="KAJ1930645.1"/>
    </source>
</evidence>
<dbReference type="PANTHER" id="PTHR11264">
    <property type="entry name" value="URACIL-DNA GLYCOSYLASE"/>
    <property type="match status" value="1"/>
</dbReference>
<dbReference type="Proteomes" id="UP001150569">
    <property type="component" value="Unassembled WGS sequence"/>
</dbReference>
<evidence type="ECO:0000256" key="2">
    <source>
        <dbReference type="ARBA" id="ARBA00022763"/>
    </source>
</evidence>
<dbReference type="Pfam" id="PF03167">
    <property type="entry name" value="UDG"/>
    <property type="match status" value="1"/>
</dbReference>
<proteinExistence type="inferred from homology"/>
<evidence type="ECO:0000313" key="13">
    <source>
        <dbReference type="Proteomes" id="UP001150569"/>
    </source>
</evidence>
<comment type="subcellular location">
    <subcellularLocation>
        <location evidence="7">Mitochondrion</location>
    </subcellularLocation>
    <subcellularLocation>
        <location evidence="7">Nucleus</location>
    </subcellularLocation>
</comment>
<dbReference type="InterPro" id="IPR036895">
    <property type="entry name" value="Uracil-DNA_glycosylase-like_sf"/>
</dbReference>
<dbReference type="NCBIfam" id="NF003592">
    <property type="entry name" value="PRK05254.1-5"/>
    <property type="match status" value="1"/>
</dbReference>
<keyword evidence="5 7" id="KW-0234">DNA repair</keyword>
<dbReference type="GO" id="GO:0005739">
    <property type="term" value="C:mitochondrion"/>
    <property type="evidence" value="ECO:0007669"/>
    <property type="project" value="UniProtKB-SubCell"/>
</dbReference>
<feature type="domain" description="Uracil-DNA glycosylase-like" evidence="11">
    <location>
        <begin position="185"/>
        <end position="346"/>
    </location>
</feature>
<dbReference type="HAMAP" id="MF_00148">
    <property type="entry name" value="UDG"/>
    <property type="match status" value="1"/>
</dbReference>
<keyword evidence="13" id="KW-1185">Reference proteome</keyword>
<evidence type="ECO:0000256" key="7">
    <source>
        <dbReference type="HAMAP-Rule" id="MF_03166"/>
    </source>
</evidence>
<evidence type="ECO:0000256" key="1">
    <source>
        <dbReference type="ARBA" id="ARBA00008184"/>
    </source>
</evidence>
<dbReference type="NCBIfam" id="NF003588">
    <property type="entry name" value="PRK05254.1-1"/>
    <property type="match status" value="1"/>
</dbReference>
<feature type="region of interest" description="Disordered" evidence="10">
    <location>
        <begin position="1"/>
        <end position="67"/>
    </location>
</feature>
<evidence type="ECO:0000256" key="6">
    <source>
        <dbReference type="ARBA" id="ARBA00023242"/>
    </source>
</evidence>
<evidence type="ECO:0000256" key="9">
    <source>
        <dbReference type="RuleBase" id="RU003780"/>
    </source>
</evidence>
<name>A0A9W8AJI2_9FUNG</name>
<keyword evidence="3 7" id="KW-0378">Hydrolase</keyword>
<dbReference type="OrthoDB" id="10031947at2759"/>
<dbReference type="NCBIfam" id="TIGR00628">
    <property type="entry name" value="ung"/>
    <property type="match status" value="1"/>
</dbReference>
<gene>
    <name evidence="12" type="primary">UNG1_1</name>
    <name evidence="7" type="synonym">UNG1</name>
    <name evidence="12" type="ORF">IWQ60_000154</name>
</gene>